<dbReference type="PANTHER" id="PTHR42071">
    <property type="entry name" value="PROTOGLOBIN DOMAIN-CONTAINING PROTEIN"/>
    <property type="match status" value="1"/>
</dbReference>
<dbReference type="Gene3D" id="1.10.490.10">
    <property type="entry name" value="Globins"/>
    <property type="match status" value="1"/>
</dbReference>
<feature type="region of interest" description="Disordered" evidence="1">
    <location>
        <begin position="57"/>
        <end position="108"/>
    </location>
</feature>
<dbReference type="InterPro" id="IPR044398">
    <property type="entry name" value="Globin-sensor_dom"/>
</dbReference>
<gene>
    <name evidence="3" type="ORF">EST38_g7094</name>
</gene>
<dbReference type="EMBL" id="SDEE01000242">
    <property type="protein sequence ID" value="RXW18759.1"/>
    <property type="molecule type" value="Genomic_DNA"/>
</dbReference>
<protein>
    <recommendedName>
        <fullName evidence="2">Globin-sensor domain-containing protein</fullName>
    </recommendedName>
</protein>
<dbReference type="GO" id="GO:0020037">
    <property type="term" value="F:heme binding"/>
    <property type="evidence" value="ECO:0007669"/>
    <property type="project" value="InterPro"/>
</dbReference>
<proteinExistence type="predicted"/>
<organism evidence="3 4">
    <name type="scientific">Candolleomyces aberdarensis</name>
    <dbReference type="NCBI Taxonomy" id="2316362"/>
    <lineage>
        <taxon>Eukaryota</taxon>
        <taxon>Fungi</taxon>
        <taxon>Dikarya</taxon>
        <taxon>Basidiomycota</taxon>
        <taxon>Agaricomycotina</taxon>
        <taxon>Agaricomycetes</taxon>
        <taxon>Agaricomycetidae</taxon>
        <taxon>Agaricales</taxon>
        <taxon>Agaricineae</taxon>
        <taxon>Psathyrellaceae</taxon>
        <taxon>Candolleomyces</taxon>
    </lineage>
</organism>
<name>A0A4Q2DGG7_9AGAR</name>
<evidence type="ECO:0000256" key="1">
    <source>
        <dbReference type="SAM" id="MobiDB-lite"/>
    </source>
</evidence>
<keyword evidence="4" id="KW-1185">Reference proteome</keyword>
<dbReference type="AlphaFoldDB" id="A0A4Q2DGG7"/>
<dbReference type="Pfam" id="PF11563">
    <property type="entry name" value="Protoglobin"/>
    <property type="match status" value="1"/>
</dbReference>
<dbReference type="InterPro" id="IPR012292">
    <property type="entry name" value="Globin/Proto"/>
</dbReference>
<dbReference type="PANTHER" id="PTHR42071:SF1">
    <property type="entry name" value="GLOBIN-SENSOR DOMAIN-CONTAINING PROTEIN"/>
    <property type="match status" value="1"/>
</dbReference>
<accession>A0A4Q2DGG7</accession>
<dbReference type="OrthoDB" id="10027058at2759"/>
<dbReference type="GO" id="GO:0019825">
    <property type="term" value="F:oxygen binding"/>
    <property type="evidence" value="ECO:0007669"/>
    <property type="project" value="InterPro"/>
</dbReference>
<feature type="domain" description="Globin-sensor" evidence="2">
    <location>
        <begin position="134"/>
        <end position="319"/>
    </location>
</feature>
<evidence type="ECO:0000259" key="2">
    <source>
        <dbReference type="Pfam" id="PF11563"/>
    </source>
</evidence>
<sequence>MSHPKPINGFQHSFRATPILEHKAHAPVDSALSTTPVANSGLAAPEHADVCPVSKMRRSSSTGCPVSHGAASSPPNRYYRAAPASFSPTNKTLPPRPADNDDISSPVTLPDVSNEINPCYEEYDEDLLYSNLRERVKYLTQFVNFTEHDVEALNDFQPILLPIVPQLVDNVYHHLFKFDVTKKVFMPRKEGHEGRMLVDLHDLALDAPQIELRKRTFAVYMRKLVTLDYDDFATWQYFDHIGIMHTGQNELKHRKLMGKAPLFVDLMHLSLLLAWTLDVLTPVILSYTEYPLSRRIEIMQAFQKVIWIQNDLFSRHYARFVTSNLDGEQREFGKLIRTCPQLRAAGQEYKAAEEVGTRKWIVVQFWESILILLCL</sequence>
<evidence type="ECO:0000313" key="4">
    <source>
        <dbReference type="Proteomes" id="UP000290288"/>
    </source>
</evidence>
<evidence type="ECO:0000313" key="3">
    <source>
        <dbReference type="EMBL" id="RXW18759.1"/>
    </source>
</evidence>
<dbReference type="Proteomes" id="UP000290288">
    <property type="component" value="Unassembled WGS sequence"/>
</dbReference>
<comment type="caution">
    <text evidence="3">The sequence shown here is derived from an EMBL/GenBank/DDBJ whole genome shotgun (WGS) entry which is preliminary data.</text>
</comment>
<reference evidence="3 4" key="1">
    <citation type="submission" date="2019-01" db="EMBL/GenBank/DDBJ databases">
        <title>Draft genome sequence of Psathyrella aberdarensis IHI B618.</title>
        <authorList>
            <person name="Buettner E."/>
            <person name="Kellner H."/>
        </authorList>
    </citation>
    <scope>NUCLEOTIDE SEQUENCE [LARGE SCALE GENOMIC DNA]</scope>
    <source>
        <strain evidence="3 4">IHI B618</strain>
    </source>
</reference>